<name>A0A815UV28_9BILA</name>
<protein>
    <submittedName>
        <fullName evidence="1">Uncharacterized protein</fullName>
    </submittedName>
</protein>
<dbReference type="EMBL" id="CAJNOM010003913">
    <property type="protein sequence ID" value="CAF1650667.1"/>
    <property type="molecule type" value="Genomic_DNA"/>
</dbReference>
<comment type="caution">
    <text evidence="1">The sequence shown here is derived from an EMBL/GenBank/DDBJ whole genome shotgun (WGS) entry which is preliminary data.</text>
</comment>
<evidence type="ECO:0000313" key="3">
    <source>
        <dbReference type="Proteomes" id="UP000663832"/>
    </source>
</evidence>
<evidence type="ECO:0000313" key="4">
    <source>
        <dbReference type="Proteomes" id="UP000663877"/>
    </source>
</evidence>
<accession>A0A815UV28</accession>
<dbReference type="Proteomes" id="UP000663877">
    <property type="component" value="Unassembled WGS sequence"/>
</dbReference>
<evidence type="ECO:0000313" key="1">
    <source>
        <dbReference type="EMBL" id="CAF1522155.1"/>
    </source>
</evidence>
<keyword evidence="3" id="KW-1185">Reference proteome</keyword>
<reference evidence="1" key="1">
    <citation type="submission" date="2021-02" db="EMBL/GenBank/DDBJ databases">
        <authorList>
            <person name="Nowell W R."/>
        </authorList>
    </citation>
    <scope>NUCLEOTIDE SEQUENCE</scope>
</reference>
<dbReference type="EMBL" id="CAJNOI010003551">
    <property type="protein sequence ID" value="CAF1522155.1"/>
    <property type="molecule type" value="Genomic_DNA"/>
</dbReference>
<organism evidence="1 4">
    <name type="scientific">Adineta steineri</name>
    <dbReference type="NCBI Taxonomy" id="433720"/>
    <lineage>
        <taxon>Eukaryota</taxon>
        <taxon>Metazoa</taxon>
        <taxon>Spiralia</taxon>
        <taxon>Gnathifera</taxon>
        <taxon>Rotifera</taxon>
        <taxon>Eurotatoria</taxon>
        <taxon>Bdelloidea</taxon>
        <taxon>Adinetida</taxon>
        <taxon>Adinetidae</taxon>
        <taxon>Adineta</taxon>
    </lineage>
</organism>
<gene>
    <name evidence="1" type="ORF">BJG266_LOCUS44351</name>
    <name evidence="2" type="ORF">QVE165_LOCUS61316</name>
</gene>
<dbReference type="AlphaFoldDB" id="A0A815UV28"/>
<proteinExistence type="predicted"/>
<sequence length="100" mass="11603">MNAESVCKCSASSTYNSKKVNFFDNIEENVARPRNKIKFPVILTKYDTMVNSNPATPMPQTKPTLKLNSPIIERFQPYECFRAPGPRDDPKKRYLNLRKY</sequence>
<dbReference type="Proteomes" id="UP000663832">
    <property type="component" value="Unassembled WGS sequence"/>
</dbReference>
<evidence type="ECO:0000313" key="2">
    <source>
        <dbReference type="EMBL" id="CAF1650667.1"/>
    </source>
</evidence>